<reference evidence="2" key="1">
    <citation type="submission" date="2015-03" db="EMBL/GenBank/DDBJ databases">
        <authorList>
            <person name="Urmite Genomes"/>
        </authorList>
    </citation>
    <scope>NUCLEOTIDE SEQUENCE [LARGE SCALE GENOMIC DNA]</scope>
    <source>
        <strain evidence="2">Arc-Hr</strain>
    </source>
</reference>
<accession>A0A0D6JSM2</accession>
<dbReference type="Proteomes" id="UP000198902">
    <property type="component" value="Unassembled WGS sequence"/>
</dbReference>
<dbReference type="EMBL" id="CSTE01000002">
    <property type="protein sequence ID" value="CQR50906.1"/>
    <property type="molecule type" value="Genomic_DNA"/>
</dbReference>
<evidence type="ECO:0000313" key="2">
    <source>
        <dbReference type="Proteomes" id="UP000198902"/>
    </source>
</evidence>
<name>A0A0D6JSM2_9EURY</name>
<dbReference type="AlphaFoldDB" id="A0A0D6JSM2"/>
<evidence type="ECO:0008006" key="3">
    <source>
        <dbReference type="Google" id="ProtNLM"/>
    </source>
</evidence>
<dbReference type="RefSeq" id="WP_226908737.1">
    <property type="nucleotide sequence ID" value="NZ_CABLRR010000002.1"/>
</dbReference>
<organism evidence="1 2">
    <name type="scientific">Haloferax massiliensis</name>
    <dbReference type="NCBI Taxonomy" id="1476858"/>
    <lineage>
        <taxon>Archaea</taxon>
        <taxon>Methanobacteriati</taxon>
        <taxon>Methanobacteriota</taxon>
        <taxon>Stenosarchaea group</taxon>
        <taxon>Halobacteria</taxon>
        <taxon>Halobacteriales</taxon>
        <taxon>Haloferacaceae</taxon>
        <taxon>Haloferax</taxon>
    </lineage>
</organism>
<proteinExistence type="predicted"/>
<protein>
    <recommendedName>
        <fullName evidence="3">Restriction endonuclease</fullName>
    </recommendedName>
</protein>
<sequence>MTQALSLEELTQALATVIHDVDSSTEGQYGNGIGSENEERQLALLLEQLRREDARYTGIEREVEYPNENGKCDMVLPGGTPVEAKLIRYWRANGDPEPHMFKHVFSPFHNNTLLTDYTDSPNRSSAIQVGC</sequence>
<gene>
    <name evidence="1" type="ORF">BN996_02391</name>
</gene>
<keyword evidence="2" id="KW-1185">Reference proteome</keyword>
<evidence type="ECO:0000313" key="1">
    <source>
        <dbReference type="EMBL" id="CQR50906.1"/>
    </source>
</evidence>